<reference evidence="1" key="1">
    <citation type="journal article" date="2022" name="Int. J. Mol. Sci.">
        <title>Draft Genome of Tanacetum Coccineum: Genomic Comparison of Closely Related Tanacetum-Family Plants.</title>
        <authorList>
            <person name="Yamashiro T."/>
            <person name="Shiraishi A."/>
            <person name="Nakayama K."/>
            <person name="Satake H."/>
        </authorList>
    </citation>
    <scope>NUCLEOTIDE SEQUENCE</scope>
</reference>
<proteinExistence type="predicted"/>
<keyword evidence="2" id="KW-1185">Reference proteome</keyword>
<comment type="caution">
    <text evidence="1">The sequence shown here is derived from an EMBL/GenBank/DDBJ whole genome shotgun (WGS) entry which is preliminary data.</text>
</comment>
<accession>A0ABQ5EM81</accession>
<evidence type="ECO:0000313" key="2">
    <source>
        <dbReference type="Proteomes" id="UP001151760"/>
    </source>
</evidence>
<protein>
    <submittedName>
        <fullName evidence="1">Uncharacterized protein</fullName>
    </submittedName>
</protein>
<organism evidence="1 2">
    <name type="scientific">Tanacetum coccineum</name>
    <dbReference type="NCBI Taxonomy" id="301880"/>
    <lineage>
        <taxon>Eukaryota</taxon>
        <taxon>Viridiplantae</taxon>
        <taxon>Streptophyta</taxon>
        <taxon>Embryophyta</taxon>
        <taxon>Tracheophyta</taxon>
        <taxon>Spermatophyta</taxon>
        <taxon>Magnoliopsida</taxon>
        <taxon>eudicotyledons</taxon>
        <taxon>Gunneridae</taxon>
        <taxon>Pentapetalae</taxon>
        <taxon>asterids</taxon>
        <taxon>campanulids</taxon>
        <taxon>Asterales</taxon>
        <taxon>Asteraceae</taxon>
        <taxon>Asteroideae</taxon>
        <taxon>Anthemideae</taxon>
        <taxon>Anthemidinae</taxon>
        <taxon>Tanacetum</taxon>
    </lineage>
</organism>
<dbReference type="EMBL" id="BQNB010016454">
    <property type="protein sequence ID" value="GJT52000.1"/>
    <property type="molecule type" value="Genomic_DNA"/>
</dbReference>
<sequence>MSSRDCTNPNGDQPCEEECFDFMWPRISNITADDNLFNGGSIQEDTSISKESIERRETPSIDVQILGIGGNVNTRLSTGGHDMVPTTTVPVSRIFDRFRNMRLNSLGSDYMSHADNRYRAGDQQIRTRTLENADCNNTQRCNTSSLDGRKYSSLALEDLSLDHLETKLYD</sequence>
<name>A0ABQ5EM81_9ASTR</name>
<evidence type="ECO:0000313" key="1">
    <source>
        <dbReference type="EMBL" id="GJT52000.1"/>
    </source>
</evidence>
<gene>
    <name evidence="1" type="ORF">Tco_0978157</name>
</gene>
<dbReference type="Proteomes" id="UP001151760">
    <property type="component" value="Unassembled WGS sequence"/>
</dbReference>
<reference evidence="1" key="2">
    <citation type="submission" date="2022-01" db="EMBL/GenBank/DDBJ databases">
        <authorList>
            <person name="Yamashiro T."/>
            <person name="Shiraishi A."/>
            <person name="Satake H."/>
            <person name="Nakayama K."/>
        </authorList>
    </citation>
    <scope>NUCLEOTIDE SEQUENCE</scope>
</reference>